<feature type="transmembrane region" description="Helical" evidence="1">
    <location>
        <begin position="141"/>
        <end position="161"/>
    </location>
</feature>
<sequence>MRGAGGVWLRRAVFALHALFGMSAVRHDVPMTMADPPPETTAPIGSAPAMPPGGLRVVAVVALSLAAAGALVIVASVFPGTGPVLTRVWPWLFVAVFPIFATALVTEVAAHPRPAPRRRWATKGNDMFRDLFRWLPPRAGLALKVVLALGVVNFAVFAMTMGGQPVTENGRYYADDKGSLTELTAQQFDQAERTGARGFTGHEVMFDSMSAALLVANSRRRWSERAAGTR</sequence>
<organism evidence="2">
    <name type="scientific">mine drainage metagenome</name>
    <dbReference type="NCBI Taxonomy" id="410659"/>
    <lineage>
        <taxon>unclassified sequences</taxon>
        <taxon>metagenomes</taxon>
        <taxon>ecological metagenomes</taxon>
    </lineage>
</organism>
<evidence type="ECO:0000256" key="1">
    <source>
        <dbReference type="SAM" id="Phobius"/>
    </source>
</evidence>
<reference evidence="2" key="1">
    <citation type="submission" date="2016-10" db="EMBL/GenBank/DDBJ databases">
        <title>Sequence of Gallionella enrichment culture.</title>
        <authorList>
            <person name="Poehlein A."/>
            <person name="Muehling M."/>
            <person name="Daniel R."/>
        </authorList>
    </citation>
    <scope>NUCLEOTIDE SEQUENCE</scope>
</reference>
<protein>
    <submittedName>
        <fullName evidence="2">Uncharacterized protein</fullName>
    </submittedName>
</protein>
<comment type="caution">
    <text evidence="2">The sequence shown here is derived from an EMBL/GenBank/DDBJ whole genome shotgun (WGS) entry which is preliminary data.</text>
</comment>
<accession>A0A1J5QTE3</accession>
<proteinExistence type="predicted"/>
<feature type="transmembrane region" description="Helical" evidence="1">
    <location>
        <begin position="58"/>
        <end position="78"/>
    </location>
</feature>
<name>A0A1J5QTE3_9ZZZZ</name>
<keyword evidence="1" id="KW-0812">Transmembrane</keyword>
<dbReference type="EMBL" id="MLJW01001259">
    <property type="protein sequence ID" value="OIQ79181.1"/>
    <property type="molecule type" value="Genomic_DNA"/>
</dbReference>
<gene>
    <name evidence="2" type="ORF">GALL_390850</name>
</gene>
<evidence type="ECO:0000313" key="2">
    <source>
        <dbReference type="EMBL" id="OIQ79181.1"/>
    </source>
</evidence>
<dbReference type="AlphaFoldDB" id="A0A1J5QTE3"/>
<keyword evidence="1" id="KW-1133">Transmembrane helix</keyword>
<feature type="transmembrane region" description="Helical" evidence="1">
    <location>
        <begin position="90"/>
        <end position="110"/>
    </location>
</feature>
<keyword evidence="1" id="KW-0472">Membrane</keyword>